<reference evidence="1" key="2">
    <citation type="submission" date="2022-01" db="EMBL/GenBank/DDBJ databases">
        <authorList>
            <person name="Yamashiro T."/>
            <person name="Shiraishi A."/>
            <person name="Satake H."/>
            <person name="Nakayama K."/>
        </authorList>
    </citation>
    <scope>NUCLEOTIDE SEQUENCE</scope>
</reference>
<keyword evidence="2" id="KW-1185">Reference proteome</keyword>
<evidence type="ECO:0000313" key="1">
    <source>
        <dbReference type="EMBL" id="GJT55064.1"/>
    </source>
</evidence>
<gene>
    <name evidence="1" type="ORF">Tco_0990118</name>
</gene>
<sequence>MESKDKVSISLSNDEIKLQMLRHMKGICNKNLQELKKVILVLQQGVLFGNENELAFKTYLTELRKQCEAVLTDRNPKSLDSSRFKHYLQVFHEYAKHDIKSIKNMLISYLNAIEKEIVERPHHEGELRIKERDVKEKREKLEMQKQETMIQKGECISPGDDTDAKREKQVKEKYIMQFRLLYTHIEFLSGIDSDHPCSSGEFQRAFGLFFGETVEYFVPRMFFNLDKLEKQLHDEEFDEKISMNDDESLANSFFTAYARCDAQTFRNILISQMNFVENAIDERGLYKRTHDRKVNERTIQTQKGMVNIVKDNYHVGLVVTESNGTNIENQDKRSKISRAEGADIRLSNDTKPVNKVQSTVEYNVFANDSHHAEQPKFINEGKVDQDVEQCLDKPPLLASVIKNKTTESVNQILESENACLKKTIAQESEENNCENAKCELRTKIVELEKGLTQKTKDFDDVKLKLSNRTAKFEAYFEKLENTKVVLERQLARKIDDSKAEKGHFLKEINHLRTQLENLKGKFVETKFDKPLILGKPPADKLLINSKISNSWFTLKVVV</sequence>
<protein>
    <submittedName>
        <fullName evidence="1">Uncharacterized protein</fullName>
    </submittedName>
</protein>
<name>A0ABQ5EW13_9ASTR</name>
<evidence type="ECO:0000313" key="2">
    <source>
        <dbReference type="Proteomes" id="UP001151760"/>
    </source>
</evidence>
<accession>A0ABQ5EW13</accession>
<dbReference type="Proteomes" id="UP001151760">
    <property type="component" value="Unassembled WGS sequence"/>
</dbReference>
<organism evidence="1 2">
    <name type="scientific">Tanacetum coccineum</name>
    <dbReference type="NCBI Taxonomy" id="301880"/>
    <lineage>
        <taxon>Eukaryota</taxon>
        <taxon>Viridiplantae</taxon>
        <taxon>Streptophyta</taxon>
        <taxon>Embryophyta</taxon>
        <taxon>Tracheophyta</taxon>
        <taxon>Spermatophyta</taxon>
        <taxon>Magnoliopsida</taxon>
        <taxon>eudicotyledons</taxon>
        <taxon>Gunneridae</taxon>
        <taxon>Pentapetalae</taxon>
        <taxon>asterids</taxon>
        <taxon>campanulids</taxon>
        <taxon>Asterales</taxon>
        <taxon>Asteraceae</taxon>
        <taxon>Asteroideae</taxon>
        <taxon>Anthemideae</taxon>
        <taxon>Anthemidinae</taxon>
        <taxon>Tanacetum</taxon>
    </lineage>
</organism>
<dbReference type="EMBL" id="BQNB010016726">
    <property type="protein sequence ID" value="GJT55064.1"/>
    <property type="molecule type" value="Genomic_DNA"/>
</dbReference>
<proteinExistence type="predicted"/>
<comment type="caution">
    <text evidence="1">The sequence shown here is derived from an EMBL/GenBank/DDBJ whole genome shotgun (WGS) entry which is preliminary data.</text>
</comment>
<reference evidence="1" key="1">
    <citation type="journal article" date="2022" name="Int. J. Mol. Sci.">
        <title>Draft Genome of Tanacetum Coccineum: Genomic Comparison of Closely Related Tanacetum-Family Plants.</title>
        <authorList>
            <person name="Yamashiro T."/>
            <person name="Shiraishi A."/>
            <person name="Nakayama K."/>
            <person name="Satake H."/>
        </authorList>
    </citation>
    <scope>NUCLEOTIDE SEQUENCE</scope>
</reference>